<dbReference type="CDD" id="cd00727">
    <property type="entry name" value="malate_synt_A"/>
    <property type="match status" value="1"/>
</dbReference>
<dbReference type="InterPro" id="IPR048355">
    <property type="entry name" value="MS_C"/>
</dbReference>
<evidence type="ECO:0000313" key="11">
    <source>
        <dbReference type="EMBL" id="MBO4165105.1"/>
    </source>
</evidence>
<dbReference type="EC" id="2.3.3.9" evidence="2 7"/>
<dbReference type="InterPro" id="IPR006252">
    <property type="entry name" value="Malate_synthA"/>
</dbReference>
<organism evidence="11 12">
    <name type="scientific">Micromonospora antibiotica</name>
    <dbReference type="NCBI Taxonomy" id="2807623"/>
    <lineage>
        <taxon>Bacteria</taxon>
        <taxon>Bacillati</taxon>
        <taxon>Actinomycetota</taxon>
        <taxon>Actinomycetes</taxon>
        <taxon>Micromonosporales</taxon>
        <taxon>Micromonosporaceae</taxon>
        <taxon>Micromonospora</taxon>
    </lineage>
</organism>
<feature type="domain" description="Malate synthase C-terminal" evidence="10">
    <location>
        <begin position="449"/>
        <end position="566"/>
    </location>
</feature>
<dbReference type="PANTHER" id="PTHR42902">
    <property type="entry name" value="MALATE SYNTHASE"/>
    <property type="match status" value="1"/>
</dbReference>
<proteinExistence type="inferred from homology"/>
<dbReference type="Proteomes" id="UP000671399">
    <property type="component" value="Unassembled WGS sequence"/>
</dbReference>
<dbReference type="PANTHER" id="PTHR42902:SF1">
    <property type="entry name" value="MALATE SYNTHASE 1-RELATED"/>
    <property type="match status" value="1"/>
</dbReference>
<dbReference type="Gene3D" id="3.20.20.360">
    <property type="entry name" value="Malate synthase, domain 3"/>
    <property type="match status" value="1"/>
</dbReference>
<dbReference type="GO" id="GO:0004474">
    <property type="term" value="F:malate synthase activity"/>
    <property type="evidence" value="ECO:0007669"/>
    <property type="project" value="UniProtKB-EC"/>
</dbReference>
<keyword evidence="4 7" id="KW-0816">Tricarboxylic acid cycle</keyword>
<evidence type="ECO:0000256" key="4">
    <source>
        <dbReference type="ARBA" id="ARBA00022532"/>
    </source>
</evidence>
<evidence type="ECO:0000256" key="2">
    <source>
        <dbReference type="ARBA" id="ARBA00012636"/>
    </source>
</evidence>
<comment type="caution">
    <text evidence="11">The sequence shown here is derived from an EMBL/GenBank/DDBJ whole genome shotgun (WGS) entry which is preliminary data.</text>
</comment>
<dbReference type="InterPro" id="IPR011076">
    <property type="entry name" value="Malate_synth_sf"/>
</dbReference>
<dbReference type="Pfam" id="PF01274">
    <property type="entry name" value="MS_TIM-barrel"/>
    <property type="match status" value="1"/>
</dbReference>
<sequence>MASLLLIQTAPADDPHEHHRDPGRRRLANEQRGSAVTNQQDVDVTITGESAPGFDRILSPAAVAFLAELHRRFGARRDELMALRVARQAALDAGAVLDFLPETAQVRAGDWRVAPPAPGLADRRVEITGPTDRKMTINALNSGAKVWLADFEDAITPTWENVISGQLNLADALDRTIDFSTPDGRSYALGDDLATIVVRPRGWHLDEKHLRVDGQPVAGALVDFGLYFFHCAQRQRDAGRGPYFYLPKLESHREARLWNDIFVWAQRERGIPQGTIRATVLIETIPAAFEMDEILYELREHSAGLNAGRWDYLFSIIKKHRNRGSDFVLPDRNSVTMTAPFMQAYSELLVRTCHARGAHAIGGMAAFIPSRRDAQVNATALAKVREDKTREATIGFDGSWVAHPDLVPLCREVFDGVLGDAPHQIGRTRDDVKVDGAALLDIRSAGGQVTEAGLRNNVSAALQYLAAWLGGLGAVAIFNLMEDAATAEIARSQVWQWVHNDVVLADGRPVTRDLVAQVVDEEIAKISADRGPAFDADGYAAARALFVEVSLADDFVEFLTLPAYERMS</sequence>
<evidence type="ECO:0000259" key="10">
    <source>
        <dbReference type="Pfam" id="PF20659"/>
    </source>
</evidence>
<dbReference type="InterPro" id="IPR046363">
    <property type="entry name" value="MS_N_TIM-barrel_dom"/>
</dbReference>
<dbReference type="EMBL" id="JAGFWR010000033">
    <property type="protein sequence ID" value="MBO4165105.1"/>
    <property type="molecule type" value="Genomic_DNA"/>
</dbReference>
<dbReference type="Pfam" id="PF20659">
    <property type="entry name" value="MS_C"/>
    <property type="match status" value="1"/>
</dbReference>
<dbReference type="Pfam" id="PF20656">
    <property type="entry name" value="MS_N"/>
    <property type="match status" value="1"/>
</dbReference>
<keyword evidence="12" id="KW-1185">Reference proteome</keyword>
<dbReference type="InterPro" id="IPR001465">
    <property type="entry name" value="Malate_synthase_TIM"/>
</dbReference>
<comment type="catalytic activity">
    <reaction evidence="6 7">
        <text>glyoxylate + acetyl-CoA + H2O = (S)-malate + CoA + H(+)</text>
        <dbReference type="Rhea" id="RHEA:18181"/>
        <dbReference type="ChEBI" id="CHEBI:15377"/>
        <dbReference type="ChEBI" id="CHEBI:15378"/>
        <dbReference type="ChEBI" id="CHEBI:15589"/>
        <dbReference type="ChEBI" id="CHEBI:36655"/>
        <dbReference type="ChEBI" id="CHEBI:57287"/>
        <dbReference type="ChEBI" id="CHEBI:57288"/>
        <dbReference type="EC" id="2.3.3.9"/>
    </reaction>
</comment>
<dbReference type="SUPFAM" id="SSF51645">
    <property type="entry name" value="Malate synthase G"/>
    <property type="match status" value="1"/>
</dbReference>
<evidence type="ECO:0000256" key="3">
    <source>
        <dbReference type="ARBA" id="ARBA00022435"/>
    </source>
</evidence>
<comment type="pathway">
    <text evidence="7">Carbohydrate metabolism; glyoxylate cycle; (S)-malate from isocitrate: step 2/2.</text>
</comment>
<dbReference type="Gene3D" id="1.20.1220.12">
    <property type="entry name" value="Malate synthase, domain III"/>
    <property type="match status" value="1"/>
</dbReference>
<keyword evidence="11" id="KW-0012">Acyltransferase</keyword>
<accession>A0ABS3VHU2</accession>
<protein>
    <recommendedName>
        <fullName evidence="2 7">Malate synthase</fullName>
        <ecNumber evidence="2 7">2.3.3.9</ecNumber>
    </recommendedName>
</protein>
<dbReference type="InterPro" id="IPR048356">
    <property type="entry name" value="MS_N"/>
</dbReference>
<evidence type="ECO:0000256" key="7">
    <source>
        <dbReference type="RuleBase" id="RU000555"/>
    </source>
</evidence>
<dbReference type="PROSITE" id="PS00510">
    <property type="entry name" value="MALATE_SYNTHASE"/>
    <property type="match status" value="1"/>
</dbReference>
<dbReference type="PIRSF" id="PIRSF001363">
    <property type="entry name" value="Malate_synth"/>
    <property type="match status" value="1"/>
</dbReference>
<evidence type="ECO:0000256" key="6">
    <source>
        <dbReference type="ARBA" id="ARBA00047918"/>
    </source>
</evidence>
<evidence type="ECO:0000256" key="5">
    <source>
        <dbReference type="ARBA" id="ARBA00022679"/>
    </source>
</evidence>
<dbReference type="InterPro" id="IPR019830">
    <property type="entry name" value="Malate_synthase_CS"/>
</dbReference>
<evidence type="ECO:0000259" key="9">
    <source>
        <dbReference type="Pfam" id="PF20656"/>
    </source>
</evidence>
<evidence type="ECO:0000256" key="1">
    <source>
        <dbReference type="ARBA" id="ARBA00006394"/>
    </source>
</evidence>
<dbReference type="InterPro" id="IPR044856">
    <property type="entry name" value="Malate_synth_C_sf"/>
</dbReference>
<reference evidence="11 12" key="1">
    <citation type="submission" date="2021-03" db="EMBL/GenBank/DDBJ databases">
        <authorList>
            <person name="Lee D.-H."/>
        </authorList>
    </citation>
    <scope>NUCLEOTIDE SEQUENCE [LARGE SCALE GENOMIC DNA]</scope>
    <source>
        <strain evidence="11 12">MMS20-R2-23</strain>
    </source>
</reference>
<feature type="domain" description="Malate synthase N-terminal" evidence="9">
    <location>
        <begin position="43"/>
        <end position="104"/>
    </location>
</feature>
<gene>
    <name evidence="11" type="ORF">JQN83_30515</name>
</gene>
<feature type="domain" description="Malate synthase TIM barrel" evidence="8">
    <location>
        <begin position="195"/>
        <end position="441"/>
    </location>
</feature>
<keyword evidence="5 7" id="KW-0808">Transferase</keyword>
<comment type="similarity">
    <text evidence="1 7">Belongs to the malate synthase family.</text>
</comment>
<name>A0ABS3VHU2_9ACTN</name>
<keyword evidence="3 7" id="KW-0329">Glyoxylate bypass</keyword>
<evidence type="ECO:0000259" key="8">
    <source>
        <dbReference type="Pfam" id="PF01274"/>
    </source>
</evidence>
<dbReference type="NCBIfam" id="TIGR01344">
    <property type="entry name" value="malate_syn_A"/>
    <property type="match status" value="1"/>
</dbReference>
<evidence type="ECO:0000313" key="12">
    <source>
        <dbReference type="Proteomes" id="UP000671399"/>
    </source>
</evidence>